<dbReference type="InterPro" id="IPR006935">
    <property type="entry name" value="Helicase/UvrB_N"/>
</dbReference>
<dbReference type="GO" id="GO:0005675">
    <property type="term" value="C:transcription factor TFIIH holo complex"/>
    <property type="evidence" value="ECO:0007669"/>
    <property type="project" value="TreeGrafter"/>
</dbReference>
<evidence type="ECO:0000259" key="12">
    <source>
        <dbReference type="PROSITE" id="PS51194"/>
    </source>
</evidence>
<dbReference type="PANTHER" id="PTHR11274">
    <property type="entry name" value="RAD25/XP-B DNA REPAIR HELICASE"/>
    <property type="match status" value="1"/>
</dbReference>
<reference evidence="13" key="1">
    <citation type="journal article" date="2020" name="J. Eukaryot. Microbiol.">
        <title>De novo Sequencing, Assembly and Annotation of the Transcriptome for the Free-Living Testate Amoeba Arcella intermedia.</title>
        <authorList>
            <person name="Ribeiro G.M."/>
            <person name="Porfirio-Sousa A.L."/>
            <person name="Maurer-Alcala X.X."/>
            <person name="Katz L.A."/>
            <person name="Lahr D.J.G."/>
        </authorList>
    </citation>
    <scope>NUCLEOTIDE SEQUENCE</scope>
</reference>
<dbReference type="PROSITE" id="PS51194">
    <property type="entry name" value="HELICASE_CTER"/>
    <property type="match status" value="1"/>
</dbReference>
<evidence type="ECO:0000256" key="1">
    <source>
        <dbReference type="ARBA" id="ARBA00006637"/>
    </source>
</evidence>
<evidence type="ECO:0000259" key="11">
    <source>
        <dbReference type="PROSITE" id="PS51192"/>
    </source>
</evidence>
<feature type="domain" description="Helicase C-terminal" evidence="12">
    <location>
        <begin position="241"/>
        <end position="415"/>
    </location>
</feature>
<feature type="domain" description="Helicase ATP-binding" evidence="11">
    <location>
        <begin position="26"/>
        <end position="187"/>
    </location>
</feature>
<evidence type="ECO:0000313" key="13">
    <source>
        <dbReference type="EMBL" id="NDV31306.1"/>
    </source>
</evidence>
<evidence type="ECO:0000256" key="3">
    <source>
        <dbReference type="ARBA" id="ARBA00022801"/>
    </source>
</evidence>
<dbReference type="InterPro" id="IPR001161">
    <property type="entry name" value="XPB/Ssl2"/>
</dbReference>
<dbReference type="SMART" id="SM00490">
    <property type="entry name" value="HELICc"/>
    <property type="match status" value="1"/>
</dbReference>
<dbReference type="SUPFAM" id="SSF52540">
    <property type="entry name" value="P-loop containing nucleoside triphosphate hydrolases"/>
    <property type="match status" value="1"/>
</dbReference>
<comment type="similarity">
    <text evidence="1">Belongs to the helicase family. RAD25/XPB subfamily.</text>
</comment>
<dbReference type="SMART" id="SM00487">
    <property type="entry name" value="DEXDc"/>
    <property type="match status" value="1"/>
</dbReference>
<evidence type="ECO:0000256" key="4">
    <source>
        <dbReference type="ARBA" id="ARBA00022806"/>
    </source>
</evidence>
<evidence type="ECO:0000256" key="8">
    <source>
        <dbReference type="ARBA" id="ARBA00034808"/>
    </source>
</evidence>
<keyword evidence="6" id="KW-0413">Isomerase</keyword>
<sequence length="445" mass="51267">MPSIAVDMKKTTQVRFYQGYAVSRLFWNSFKCHSGILVLPCGAGKTLIGISVIAALKKRSIIFCQSNLAVNQWRNQLLQFTTIKEGSISRFSARHKEEWNSGADVIITSYPMFSSSKLSEDSRAMMEQIKKREWGLLLLDEVHLAPAKTFRKVTNHITSHVKLGLTATMVREDDLIEDLPHLVGPVLHEVDIFTLRMHKFISPVECVELHCAMPDVFMSAYNSSENREQNLLYALNPNKIRVVWSLVKQHQEKKHRIMVFCDNLICLEAYTAIINNKIDGNTPDEKRSKIFKQFRQNPGECILISQVGDQSIDLPEADVVIQVALMHGGRMQEGQRIGRIQRYQEGKATGFFYSLVSEGTREVQYAEKRRTFLEDHGYIINTLKGDSYKRYLDGLEILNEEHNQKEMIVLLRNELDNKEQDKANRNQQPQNKRKREPEPQKEISK</sequence>
<dbReference type="GO" id="GO:0000112">
    <property type="term" value="C:nucleotide-excision repair factor 3 complex"/>
    <property type="evidence" value="ECO:0007669"/>
    <property type="project" value="TreeGrafter"/>
</dbReference>
<feature type="region of interest" description="Disordered" evidence="10">
    <location>
        <begin position="414"/>
        <end position="445"/>
    </location>
</feature>
<dbReference type="EC" id="5.6.2.4" evidence="8"/>
<dbReference type="AlphaFoldDB" id="A0A6B2L2X5"/>
<evidence type="ECO:0000256" key="7">
    <source>
        <dbReference type="ARBA" id="ARBA00034617"/>
    </source>
</evidence>
<comment type="catalytic activity">
    <reaction evidence="9">
        <text>ATP + H2O = ADP + phosphate + H(+)</text>
        <dbReference type="Rhea" id="RHEA:13065"/>
        <dbReference type="ChEBI" id="CHEBI:15377"/>
        <dbReference type="ChEBI" id="CHEBI:15378"/>
        <dbReference type="ChEBI" id="CHEBI:30616"/>
        <dbReference type="ChEBI" id="CHEBI:43474"/>
        <dbReference type="ChEBI" id="CHEBI:456216"/>
        <dbReference type="EC" id="5.6.2.4"/>
    </reaction>
</comment>
<dbReference type="InterPro" id="IPR050615">
    <property type="entry name" value="ATP-dep_DNA_Helicase"/>
</dbReference>
<keyword evidence="2" id="KW-0547">Nucleotide-binding</keyword>
<dbReference type="InterPro" id="IPR027417">
    <property type="entry name" value="P-loop_NTPase"/>
</dbReference>
<dbReference type="Gene3D" id="3.40.50.300">
    <property type="entry name" value="P-loop containing nucleotide triphosphate hydrolases"/>
    <property type="match status" value="2"/>
</dbReference>
<evidence type="ECO:0000256" key="2">
    <source>
        <dbReference type="ARBA" id="ARBA00022741"/>
    </source>
</evidence>
<dbReference type="InterPro" id="IPR001650">
    <property type="entry name" value="Helicase_C-like"/>
</dbReference>
<feature type="compositionally biased region" description="Basic and acidic residues" evidence="10">
    <location>
        <begin position="435"/>
        <end position="445"/>
    </location>
</feature>
<dbReference type="GO" id="GO:0006367">
    <property type="term" value="P:transcription initiation at RNA polymerase II promoter"/>
    <property type="evidence" value="ECO:0007669"/>
    <property type="project" value="InterPro"/>
</dbReference>
<evidence type="ECO:0000256" key="10">
    <source>
        <dbReference type="SAM" id="MobiDB-lite"/>
    </source>
</evidence>
<feature type="compositionally biased region" description="Basic and acidic residues" evidence="10">
    <location>
        <begin position="414"/>
        <end position="424"/>
    </location>
</feature>
<organism evidence="13">
    <name type="scientific">Arcella intermedia</name>
    <dbReference type="NCBI Taxonomy" id="1963864"/>
    <lineage>
        <taxon>Eukaryota</taxon>
        <taxon>Amoebozoa</taxon>
        <taxon>Tubulinea</taxon>
        <taxon>Elardia</taxon>
        <taxon>Arcellinida</taxon>
        <taxon>Sphaerothecina</taxon>
        <taxon>Arcellidae</taxon>
        <taxon>Arcella</taxon>
    </lineage>
</organism>
<evidence type="ECO:0000256" key="6">
    <source>
        <dbReference type="ARBA" id="ARBA00023235"/>
    </source>
</evidence>
<dbReference type="NCBIfam" id="TIGR00603">
    <property type="entry name" value="rad25"/>
    <property type="match status" value="1"/>
</dbReference>
<accession>A0A6B2L2X5</accession>
<dbReference type="GO" id="GO:0003677">
    <property type="term" value="F:DNA binding"/>
    <property type="evidence" value="ECO:0007669"/>
    <property type="project" value="InterPro"/>
</dbReference>
<dbReference type="Pfam" id="PF04851">
    <property type="entry name" value="ResIII"/>
    <property type="match status" value="1"/>
</dbReference>
<evidence type="ECO:0000256" key="9">
    <source>
        <dbReference type="ARBA" id="ARBA00048988"/>
    </source>
</evidence>
<dbReference type="GO" id="GO:0043138">
    <property type="term" value="F:3'-5' DNA helicase activity"/>
    <property type="evidence" value="ECO:0007669"/>
    <property type="project" value="UniProtKB-EC"/>
</dbReference>
<dbReference type="PANTHER" id="PTHR11274:SF0">
    <property type="entry name" value="GENERAL TRANSCRIPTION AND DNA REPAIR FACTOR IIH HELICASE SUBUNIT XPB"/>
    <property type="match status" value="1"/>
</dbReference>
<keyword evidence="5" id="KW-0067">ATP-binding</keyword>
<comment type="catalytic activity">
    <reaction evidence="7">
        <text>Couples ATP hydrolysis with the unwinding of duplex DNA by translocating in the 3'-5' direction.</text>
        <dbReference type="EC" id="5.6.2.4"/>
    </reaction>
</comment>
<evidence type="ECO:0000256" key="5">
    <source>
        <dbReference type="ARBA" id="ARBA00022840"/>
    </source>
</evidence>
<dbReference type="InterPro" id="IPR032438">
    <property type="entry name" value="ERCC3_RAD25_C"/>
</dbReference>
<dbReference type="GO" id="GO:0097550">
    <property type="term" value="C:transcription preinitiation complex"/>
    <property type="evidence" value="ECO:0007669"/>
    <property type="project" value="TreeGrafter"/>
</dbReference>
<dbReference type="EMBL" id="GIBP01002337">
    <property type="protein sequence ID" value="NDV31306.1"/>
    <property type="molecule type" value="Transcribed_RNA"/>
</dbReference>
<proteinExistence type="inferred from homology"/>
<dbReference type="PROSITE" id="PS51192">
    <property type="entry name" value="HELICASE_ATP_BIND_1"/>
    <property type="match status" value="1"/>
</dbReference>
<dbReference type="InterPro" id="IPR014001">
    <property type="entry name" value="Helicase_ATP-bd"/>
</dbReference>
<protein>
    <recommendedName>
        <fullName evidence="8">DNA 3'-5' helicase</fullName>
        <ecNumber evidence="8">5.6.2.4</ecNumber>
    </recommendedName>
</protein>
<dbReference type="GO" id="GO:0006289">
    <property type="term" value="P:nucleotide-excision repair"/>
    <property type="evidence" value="ECO:0007669"/>
    <property type="project" value="InterPro"/>
</dbReference>
<keyword evidence="4" id="KW-0347">Helicase</keyword>
<dbReference type="Pfam" id="PF16203">
    <property type="entry name" value="ERCC3_RAD25_C"/>
    <property type="match status" value="1"/>
</dbReference>
<dbReference type="GO" id="GO:0016787">
    <property type="term" value="F:hydrolase activity"/>
    <property type="evidence" value="ECO:0007669"/>
    <property type="project" value="UniProtKB-KW"/>
</dbReference>
<dbReference type="PRINTS" id="PR00851">
    <property type="entry name" value="XRODRMPGMNTB"/>
</dbReference>
<keyword evidence="3" id="KW-0378">Hydrolase</keyword>
<dbReference type="GO" id="GO:0005524">
    <property type="term" value="F:ATP binding"/>
    <property type="evidence" value="ECO:0007669"/>
    <property type="project" value="UniProtKB-KW"/>
</dbReference>
<name>A0A6B2L2X5_9EUKA</name>